<dbReference type="InterPro" id="IPR027417">
    <property type="entry name" value="P-loop_NTPase"/>
</dbReference>
<feature type="domain" description="ABC transporter" evidence="7">
    <location>
        <begin position="247"/>
        <end position="489"/>
    </location>
</feature>
<sequence>MRNVRKTFGPVIALEKADLVVHPGTIHGLVGANGAGKSTIIKILAGIYRKTAGTIRIFGETIEDVTPVAIERRGVHFIHQDRLLVPTATVAESIFLRNEPRFGPFLNHRHMRRRSKELLHRYFDLELSPDTLISELSTAQQKIVQITRALAQDARVLVLDEPTAALIDKEVKSLFKVLRRLRDDGLAIVFISHYMSEITEICDTVTVLRNGVDVGVVDPREVGIPRIVEMMTARNTSEMYPRRAVALGAPVLSVRDLTCEPYFRNVSFDLHAGEILGLTGLLGSGDKEVLKALFGQLRTDSGEIHLNGERVEFRSPVAAVSSGVAKIPEDRRAHGVAAGLSVRENVSLASLSDVSSRGFVNRSREVEVVSGLIDDLNIKTPGPDQLVKNLSGGNQQKVVVAKWLNCNSQVYLMDEPTVAVDVGAKIEIFELMNRLAEEGKALIFLSSDLEEIVEMCDRTLVIYRGEMIADYARGDIDADRLLAAASGAPAERGTPAPVRRSA</sequence>
<dbReference type="PROSITE" id="PS00211">
    <property type="entry name" value="ABC_TRANSPORTER_1"/>
    <property type="match status" value="1"/>
</dbReference>
<comment type="caution">
    <text evidence="8">The sequence shown here is derived from an EMBL/GenBank/DDBJ whole genome shotgun (WGS) entry which is preliminary data.</text>
</comment>
<evidence type="ECO:0000259" key="7">
    <source>
        <dbReference type="PROSITE" id="PS50893"/>
    </source>
</evidence>
<organism evidence="8 9">
    <name type="scientific">Jiella sonneratiae</name>
    <dbReference type="NCBI Taxonomy" id="2816856"/>
    <lineage>
        <taxon>Bacteria</taxon>
        <taxon>Pseudomonadati</taxon>
        <taxon>Pseudomonadota</taxon>
        <taxon>Alphaproteobacteria</taxon>
        <taxon>Hyphomicrobiales</taxon>
        <taxon>Aurantimonadaceae</taxon>
        <taxon>Jiella</taxon>
    </lineage>
</organism>
<evidence type="ECO:0000256" key="3">
    <source>
        <dbReference type="ARBA" id="ARBA00022597"/>
    </source>
</evidence>
<dbReference type="InterPro" id="IPR017871">
    <property type="entry name" value="ABC_transporter-like_CS"/>
</dbReference>
<dbReference type="SUPFAM" id="SSF52540">
    <property type="entry name" value="P-loop containing nucleoside triphosphate hydrolases"/>
    <property type="match status" value="2"/>
</dbReference>
<name>A0ABS3J3M1_9HYPH</name>
<dbReference type="PROSITE" id="PS50893">
    <property type="entry name" value="ABC_TRANSPORTER_2"/>
    <property type="match status" value="2"/>
</dbReference>
<proteinExistence type="inferred from homology"/>
<dbReference type="SMART" id="SM00382">
    <property type="entry name" value="AAA"/>
    <property type="match status" value="2"/>
</dbReference>
<dbReference type="GO" id="GO:0005524">
    <property type="term" value="F:ATP binding"/>
    <property type="evidence" value="ECO:0007669"/>
    <property type="project" value="UniProtKB-KW"/>
</dbReference>
<dbReference type="CDD" id="cd03215">
    <property type="entry name" value="ABC_Carb_Monos_II"/>
    <property type="match status" value="1"/>
</dbReference>
<accession>A0ABS3J3M1</accession>
<protein>
    <submittedName>
        <fullName evidence="8">Sugar ABC transporter ATP-binding protein</fullName>
    </submittedName>
</protein>
<evidence type="ECO:0000256" key="5">
    <source>
        <dbReference type="ARBA" id="ARBA00022741"/>
    </source>
</evidence>
<dbReference type="InterPro" id="IPR050107">
    <property type="entry name" value="ABC_carbohydrate_import_ATPase"/>
</dbReference>
<dbReference type="CDD" id="cd03216">
    <property type="entry name" value="ABC_Carb_Monos_I"/>
    <property type="match status" value="1"/>
</dbReference>
<evidence type="ECO:0000256" key="1">
    <source>
        <dbReference type="ARBA" id="ARBA00005417"/>
    </source>
</evidence>
<evidence type="ECO:0000256" key="4">
    <source>
        <dbReference type="ARBA" id="ARBA00022737"/>
    </source>
</evidence>
<dbReference type="InterPro" id="IPR003593">
    <property type="entry name" value="AAA+_ATPase"/>
</dbReference>
<evidence type="ECO:0000256" key="2">
    <source>
        <dbReference type="ARBA" id="ARBA00022448"/>
    </source>
</evidence>
<dbReference type="InterPro" id="IPR003439">
    <property type="entry name" value="ABC_transporter-like_ATP-bd"/>
</dbReference>
<dbReference type="Proteomes" id="UP000664288">
    <property type="component" value="Unassembled WGS sequence"/>
</dbReference>
<dbReference type="Pfam" id="PF00005">
    <property type="entry name" value="ABC_tran"/>
    <property type="match status" value="2"/>
</dbReference>
<evidence type="ECO:0000313" key="9">
    <source>
        <dbReference type="Proteomes" id="UP000664288"/>
    </source>
</evidence>
<feature type="domain" description="ABC transporter" evidence="7">
    <location>
        <begin position="1"/>
        <end position="235"/>
    </location>
</feature>
<dbReference type="PANTHER" id="PTHR43790:SF9">
    <property type="entry name" value="GALACTOFURANOSE TRANSPORTER ATP-BINDING PROTEIN YTFR"/>
    <property type="match status" value="1"/>
</dbReference>
<dbReference type="PANTHER" id="PTHR43790">
    <property type="entry name" value="CARBOHYDRATE TRANSPORT ATP-BINDING PROTEIN MG119-RELATED"/>
    <property type="match status" value="1"/>
</dbReference>
<reference evidence="8 9" key="1">
    <citation type="submission" date="2021-03" db="EMBL/GenBank/DDBJ databases">
        <title>Whole genome sequence of Jiella sp. MQZ13P-4.</title>
        <authorList>
            <person name="Tuo L."/>
        </authorList>
    </citation>
    <scope>NUCLEOTIDE SEQUENCE [LARGE SCALE GENOMIC DNA]</scope>
    <source>
        <strain evidence="8 9">MQZ13P-4</strain>
    </source>
</reference>
<dbReference type="Gene3D" id="3.40.50.300">
    <property type="entry name" value="P-loop containing nucleotide triphosphate hydrolases"/>
    <property type="match status" value="2"/>
</dbReference>
<gene>
    <name evidence="8" type="ORF">J1C47_11475</name>
</gene>
<keyword evidence="2" id="KW-0813">Transport</keyword>
<keyword evidence="3" id="KW-0762">Sugar transport</keyword>
<keyword evidence="9" id="KW-1185">Reference proteome</keyword>
<evidence type="ECO:0000256" key="6">
    <source>
        <dbReference type="ARBA" id="ARBA00022840"/>
    </source>
</evidence>
<dbReference type="EMBL" id="JAFMPY010000010">
    <property type="protein sequence ID" value="MBO0904262.1"/>
    <property type="molecule type" value="Genomic_DNA"/>
</dbReference>
<evidence type="ECO:0000313" key="8">
    <source>
        <dbReference type="EMBL" id="MBO0904262.1"/>
    </source>
</evidence>
<keyword evidence="6 8" id="KW-0067">ATP-binding</keyword>
<keyword evidence="4" id="KW-0677">Repeat</keyword>
<keyword evidence="5" id="KW-0547">Nucleotide-binding</keyword>
<comment type="similarity">
    <text evidence="1">Belongs to the ABC transporter superfamily.</text>
</comment>